<dbReference type="InterPro" id="IPR008949">
    <property type="entry name" value="Isoprenoid_synthase_dom_sf"/>
</dbReference>
<evidence type="ECO:0000256" key="2">
    <source>
        <dbReference type="ARBA" id="ARBA00023239"/>
    </source>
</evidence>
<comment type="caution">
    <text evidence="3">The sequence shown here is derived from an EMBL/GenBank/DDBJ whole genome shotgun (WGS) entry which is preliminary data.</text>
</comment>
<proteinExistence type="inferred from homology"/>
<evidence type="ECO:0008006" key="5">
    <source>
        <dbReference type="Google" id="ProtNLM"/>
    </source>
</evidence>
<dbReference type="AlphaFoldDB" id="A0A124GR54"/>
<dbReference type="OrthoDB" id="2998174at2759"/>
<dbReference type="Gene3D" id="1.10.600.10">
    <property type="entry name" value="Farnesyl Diphosphate Synthase"/>
    <property type="match status" value="1"/>
</dbReference>
<reference evidence="3 4" key="1">
    <citation type="submission" date="2015-10" db="EMBL/GenBank/DDBJ databases">
        <title>Genome sequencing of Penicillium freii.</title>
        <authorList>
            <person name="Nguyen H.D."/>
            <person name="Visagie C.M."/>
            <person name="Seifert K.A."/>
        </authorList>
    </citation>
    <scope>NUCLEOTIDE SEQUENCE [LARGE SCALE GENOMIC DNA]</scope>
    <source>
        <strain evidence="3 4">DAOM 242723</strain>
    </source>
</reference>
<evidence type="ECO:0000313" key="3">
    <source>
        <dbReference type="EMBL" id="KUM60213.1"/>
    </source>
</evidence>
<keyword evidence="4" id="KW-1185">Reference proteome</keyword>
<evidence type="ECO:0000313" key="4">
    <source>
        <dbReference type="Proteomes" id="UP000055045"/>
    </source>
</evidence>
<dbReference type="EMBL" id="LLXE01000185">
    <property type="protein sequence ID" value="KUM60213.1"/>
    <property type="molecule type" value="Genomic_DNA"/>
</dbReference>
<dbReference type="GO" id="GO:0016838">
    <property type="term" value="F:carbon-oxygen lyase activity, acting on phosphates"/>
    <property type="evidence" value="ECO:0007669"/>
    <property type="project" value="InterPro"/>
</dbReference>
<dbReference type="STRING" id="48697.A0A124GR54"/>
<dbReference type="Pfam" id="PF06330">
    <property type="entry name" value="TRI5"/>
    <property type="match status" value="1"/>
</dbReference>
<accession>A0A124GR54</accession>
<dbReference type="SUPFAM" id="SSF48576">
    <property type="entry name" value="Terpenoid synthases"/>
    <property type="match status" value="1"/>
</dbReference>
<evidence type="ECO:0000256" key="1">
    <source>
        <dbReference type="ARBA" id="ARBA00007946"/>
    </source>
</evidence>
<gene>
    <name evidence="3" type="ORF">ACN42_g6907</name>
</gene>
<protein>
    <recommendedName>
        <fullName evidence="5">Trichodiene synthase</fullName>
    </recommendedName>
</protein>
<dbReference type="InterPro" id="IPR024652">
    <property type="entry name" value="Trichodiene_synth"/>
</dbReference>
<name>A0A124GR54_PENFR</name>
<dbReference type="Proteomes" id="UP000055045">
    <property type="component" value="Unassembled WGS sequence"/>
</dbReference>
<sequence>MDFISNEELSDILVEFLDKFGYNDEDRLSHSDLQAIYDYTLPFLPDDEKIVLSLSEYVHCTFPFLPLHIRKAVAVYDSFQMSVDDVPEEEHDSLHELCIQLSERRNVQHPVWNGLFSFFPTLLQFYGPYAQTTIFRGALEFIQATCVERTLFKGFPDSNYPNYIRRMSAQGPVQAAICFPESEFPQDQYLSAIVSLEAELEYYVGTVNDVFSFYKESDTVFDRINFPLNEAICGGKPCSEILRQLVDVSIACRDRVRKMLESLGDRKLSDRAEQFFIGYVRYHLACSRYKIDSLCAVSNNARLREFYDMSLQAVGQPTKLGPEAYQIPMKGSYDMRSADPCDEKKEGKRGIGIAAKICTWRRFTWQKLKFRSVIP</sequence>
<keyword evidence="2" id="KW-0456">Lyase</keyword>
<organism evidence="3 4">
    <name type="scientific">Penicillium freii</name>
    <dbReference type="NCBI Taxonomy" id="48697"/>
    <lineage>
        <taxon>Eukaryota</taxon>
        <taxon>Fungi</taxon>
        <taxon>Dikarya</taxon>
        <taxon>Ascomycota</taxon>
        <taxon>Pezizomycotina</taxon>
        <taxon>Eurotiomycetes</taxon>
        <taxon>Eurotiomycetidae</taxon>
        <taxon>Eurotiales</taxon>
        <taxon>Aspergillaceae</taxon>
        <taxon>Penicillium</taxon>
    </lineage>
</organism>
<comment type="similarity">
    <text evidence="1">Belongs to the trichodiene synthase family.</text>
</comment>